<evidence type="ECO:0000313" key="2">
    <source>
        <dbReference type="EMBL" id="GAA0463155.1"/>
    </source>
</evidence>
<gene>
    <name evidence="2" type="ORF">GCM10009544_27040</name>
</gene>
<sequence>MAGRTWSGPGPPWALGLRGVPARRPPRTSAGLHVSPPARAARSGRRAEQLGPVGTRPTASDERAVAGRTWSGPGPPWALRFRGVPARRPARTGNPHGHPAQAAAPNNWVQ</sequence>
<keyword evidence="3" id="KW-1185">Reference proteome</keyword>
<comment type="caution">
    <text evidence="2">The sequence shown here is derived from an EMBL/GenBank/DDBJ whole genome shotgun (WGS) entry which is preliminary data.</text>
</comment>
<dbReference type="EMBL" id="BAAAHB010000024">
    <property type="protein sequence ID" value="GAA0463155.1"/>
    <property type="molecule type" value="Genomic_DNA"/>
</dbReference>
<dbReference type="Proteomes" id="UP001499895">
    <property type="component" value="Unassembled WGS sequence"/>
</dbReference>
<feature type="region of interest" description="Disordered" evidence="1">
    <location>
        <begin position="1"/>
        <end position="110"/>
    </location>
</feature>
<accession>A0ABP3JSV2</accession>
<evidence type="ECO:0000313" key="3">
    <source>
        <dbReference type="Proteomes" id="UP001499895"/>
    </source>
</evidence>
<protein>
    <submittedName>
        <fullName evidence="2">Uncharacterized protein</fullName>
    </submittedName>
</protein>
<name>A0ABP3JSV2_9ACTN</name>
<evidence type="ECO:0000256" key="1">
    <source>
        <dbReference type="SAM" id="MobiDB-lite"/>
    </source>
</evidence>
<organism evidence="2 3">
    <name type="scientific">Streptomyces stramineus</name>
    <dbReference type="NCBI Taxonomy" id="173861"/>
    <lineage>
        <taxon>Bacteria</taxon>
        <taxon>Bacillati</taxon>
        <taxon>Actinomycetota</taxon>
        <taxon>Actinomycetes</taxon>
        <taxon>Kitasatosporales</taxon>
        <taxon>Streptomycetaceae</taxon>
        <taxon>Streptomyces</taxon>
    </lineage>
</organism>
<reference evidence="3" key="1">
    <citation type="journal article" date="2019" name="Int. J. Syst. Evol. Microbiol.">
        <title>The Global Catalogue of Microorganisms (GCM) 10K type strain sequencing project: providing services to taxonomists for standard genome sequencing and annotation.</title>
        <authorList>
            <consortium name="The Broad Institute Genomics Platform"/>
            <consortium name="The Broad Institute Genome Sequencing Center for Infectious Disease"/>
            <person name="Wu L."/>
            <person name="Ma J."/>
        </authorList>
    </citation>
    <scope>NUCLEOTIDE SEQUENCE [LARGE SCALE GENOMIC DNA]</scope>
    <source>
        <strain evidence="3">JCM 10649</strain>
    </source>
</reference>
<proteinExistence type="predicted"/>